<feature type="compositionally biased region" description="Basic and acidic residues" evidence="1">
    <location>
        <begin position="203"/>
        <end position="214"/>
    </location>
</feature>
<dbReference type="EMBL" id="WVTA01000017">
    <property type="protein sequence ID" value="KAK3201158.1"/>
    <property type="molecule type" value="Genomic_DNA"/>
</dbReference>
<protein>
    <submittedName>
        <fullName evidence="2">Uncharacterized protein</fullName>
    </submittedName>
</protein>
<dbReference type="Gene3D" id="3.40.50.300">
    <property type="entry name" value="P-loop containing nucleotide triphosphate hydrolases"/>
    <property type="match status" value="1"/>
</dbReference>
<organism evidence="2 3">
    <name type="scientific">Pseudopithomyces chartarum</name>
    <dbReference type="NCBI Taxonomy" id="1892770"/>
    <lineage>
        <taxon>Eukaryota</taxon>
        <taxon>Fungi</taxon>
        <taxon>Dikarya</taxon>
        <taxon>Ascomycota</taxon>
        <taxon>Pezizomycotina</taxon>
        <taxon>Dothideomycetes</taxon>
        <taxon>Pleosporomycetidae</taxon>
        <taxon>Pleosporales</taxon>
        <taxon>Massarineae</taxon>
        <taxon>Didymosphaeriaceae</taxon>
        <taxon>Pseudopithomyces</taxon>
    </lineage>
</organism>
<dbReference type="AlphaFoldDB" id="A0AAN6REQ6"/>
<sequence length="688" mass="77274">MPKKEKMVETLRPSAGHSSAPVTSLPQQRWQPKPWPSFPPNVTDASFDRRTEEGLEAWVQWSYCKQAFGLNGNFIGFTKLKQYLTSRPCPHATPEKIWNTVDKLRKEPELKYAFPLMEQDRKQPMTREIRVIKRSETVQKVPTQYIVPEFTGVSSVLSQRGSQMQDVATVTYDRTLDEEEDPGQDLLGRRLSQMHHVGQEGVEDVKSPENDSSHSHSGNRGHLSSDATGEYMEPSDLEPDFDAMETLLTSASPAHESGDYYRTAARYAPLLDESIVRDDETREDLPQYGLMGTHDQNTGDPSSKLFLNTNVPFSAFVCGVQGSGKSHTTSCILENCLIPSKILGVLKEPLSALVFSYGLFTGNGAGFSISEAAFLGMPNSKISNAHAKKIKVLVCETNFKKISKLYERLPNVTVSCFKLNPRNLDIDLILTLMNVDETGRVPLYMAQILRILRDMATASTRFDYNEFKHRIEMARFEPMQQNHLDIRLGVLESFLDLTGTFHNEMVFKPGEITIIDMSCPFVDVNTACIMFRCGLQHYLQSQASGKLVVLDEAHKYMLDVPAAKDLNAVLLDTIRMQRHSGTRVLISTQEPTLLTDLIALCSIAVVHRFSSPEWFTAIRRHIRIPETEREELMESIEALPTGTAIVYSPKSALERKNDGTIKQGTSVMMEVNMRQRITADGGKDVLAV</sequence>
<gene>
    <name evidence="2" type="ORF">GRF29_213g1303392</name>
</gene>
<reference evidence="2 3" key="1">
    <citation type="submission" date="2021-02" db="EMBL/GenBank/DDBJ databases">
        <title>Genome assembly of Pseudopithomyces chartarum.</title>
        <authorList>
            <person name="Jauregui R."/>
            <person name="Singh J."/>
            <person name="Voisey C."/>
        </authorList>
    </citation>
    <scope>NUCLEOTIDE SEQUENCE [LARGE SCALE GENOMIC DNA]</scope>
    <source>
        <strain evidence="2 3">AGR01</strain>
    </source>
</reference>
<dbReference type="Proteomes" id="UP001280581">
    <property type="component" value="Unassembled WGS sequence"/>
</dbReference>
<name>A0AAN6REQ6_9PLEO</name>
<proteinExistence type="predicted"/>
<comment type="caution">
    <text evidence="2">The sequence shown here is derived from an EMBL/GenBank/DDBJ whole genome shotgun (WGS) entry which is preliminary data.</text>
</comment>
<dbReference type="SUPFAM" id="SSF52540">
    <property type="entry name" value="P-loop containing nucleoside triphosphate hydrolases"/>
    <property type="match status" value="1"/>
</dbReference>
<dbReference type="InterPro" id="IPR027417">
    <property type="entry name" value="P-loop_NTPase"/>
</dbReference>
<evidence type="ECO:0000313" key="3">
    <source>
        <dbReference type="Proteomes" id="UP001280581"/>
    </source>
</evidence>
<feature type="region of interest" description="Disordered" evidence="1">
    <location>
        <begin position="200"/>
        <end position="237"/>
    </location>
</feature>
<evidence type="ECO:0000313" key="2">
    <source>
        <dbReference type="EMBL" id="KAK3201158.1"/>
    </source>
</evidence>
<evidence type="ECO:0000256" key="1">
    <source>
        <dbReference type="SAM" id="MobiDB-lite"/>
    </source>
</evidence>
<keyword evidence="3" id="KW-1185">Reference proteome</keyword>
<accession>A0AAN6REQ6</accession>
<feature type="region of interest" description="Disordered" evidence="1">
    <location>
        <begin position="1"/>
        <end position="45"/>
    </location>
</feature>
<feature type="compositionally biased region" description="Polar residues" evidence="1">
    <location>
        <begin position="16"/>
        <end position="30"/>
    </location>
</feature>